<evidence type="ECO:0000313" key="2">
    <source>
        <dbReference type="EMBL" id="KAG2561057.1"/>
    </source>
</evidence>
<sequence length="102" mass="11477">MRPPQQMQGRLKSFSVETTQGIWSIDVSSITGAGKPPADATRQPQPSTRPQPQVPRDANMVKTKTMPPTRSVHQSQEQDYIRQSSCKVGFMIPDIFYLSQQM</sequence>
<keyword evidence="3" id="KW-1185">Reference proteome</keyword>
<dbReference type="AlphaFoldDB" id="A0A8T0PFJ8"/>
<evidence type="ECO:0000313" key="3">
    <source>
        <dbReference type="Proteomes" id="UP000823388"/>
    </source>
</evidence>
<comment type="caution">
    <text evidence="2">The sequence shown here is derived from an EMBL/GenBank/DDBJ whole genome shotgun (WGS) entry which is preliminary data.</text>
</comment>
<accession>A0A8T0PFJ8</accession>
<organism evidence="2 3">
    <name type="scientific">Panicum virgatum</name>
    <name type="common">Blackwell switchgrass</name>
    <dbReference type="NCBI Taxonomy" id="38727"/>
    <lineage>
        <taxon>Eukaryota</taxon>
        <taxon>Viridiplantae</taxon>
        <taxon>Streptophyta</taxon>
        <taxon>Embryophyta</taxon>
        <taxon>Tracheophyta</taxon>
        <taxon>Spermatophyta</taxon>
        <taxon>Magnoliopsida</taxon>
        <taxon>Liliopsida</taxon>
        <taxon>Poales</taxon>
        <taxon>Poaceae</taxon>
        <taxon>PACMAD clade</taxon>
        <taxon>Panicoideae</taxon>
        <taxon>Panicodae</taxon>
        <taxon>Paniceae</taxon>
        <taxon>Panicinae</taxon>
        <taxon>Panicum</taxon>
        <taxon>Panicum sect. Hiantes</taxon>
    </lineage>
</organism>
<gene>
    <name evidence="2" type="ORF">PVAP13_8KG108300</name>
</gene>
<protein>
    <submittedName>
        <fullName evidence="2">Uncharacterized protein</fullName>
    </submittedName>
</protein>
<evidence type="ECO:0000256" key="1">
    <source>
        <dbReference type="SAM" id="MobiDB-lite"/>
    </source>
</evidence>
<dbReference type="EMBL" id="CM029051">
    <property type="protein sequence ID" value="KAG2561057.1"/>
    <property type="molecule type" value="Genomic_DNA"/>
</dbReference>
<reference evidence="2" key="1">
    <citation type="submission" date="2020-05" db="EMBL/GenBank/DDBJ databases">
        <title>WGS assembly of Panicum virgatum.</title>
        <authorList>
            <person name="Lovell J.T."/>
            <person name="Jenkins J."/>
            <person name="Shu S."/>
            <person name="Juenger T.E."/>
            <person name="Schmutz J."/>
        </authorList>
    </citation>
    <scope>NUCLEOTIDE SEQUENCE</scope>
    <source>
        <strain evidence="2">AP13</strain>
    </source>
</reference>
<dbReference type="Proteomes" id="UP000823388">
    <property type="component" value="Chromosome 8K"/>
</dbReference>
<proteinExistence type="predicted"/>
<name>A0A8T0PFJ8_PANVG</name>
<feature type="region of interest" description="Disordered" evidence="1">
    <location>
        <begin position="27"/>
        <end position="78"/>
    </location>
</feature>
<feature type="compositionally biased region" description="Polar residues" evidence="1">
    <location>
        <begin position="66"/>
        <end position="78"/>
    </location>
</feature>